<reference evidence="1" key="1">
    <citation type="journal article" date="2021" name="Environ. Microbiol.">
        <title>Gene family expansions and transcriptome signatures uncover fungal adaptations to wood decay.</title>
        <authorList>
            <person name="Hage H."/>
            <person name="Miyauchi S."/>
            <person name="Viragh M."/>
            <person name="Drula E."/>
            <person name="Min B."/>
            <person name="Chaduli D."/>
            <person name="Navarro D."/>
            <person name="Favel A."/>
            <person name="Norest M."/>
            <person name="Lesage-Meessen L."/>
            <person name="Balint B."/>
            <person name="Merenyi Z."/>
            <person name="de Eugenio L."/>
            <person name="Morin E."/>
            <person name="Martinez A.T."/>
            <person name="Baldrian P."/>
            <person name="Stursova M."/>
            <person name="Martinez M.J."/>
            <person name="Novotny C."/>
            <person name="Magnuson J.K."/>
            <person name="Spatafora J.W."/>
            <person name="Maurice S."/>
            <person name="Pangilinan J."/>
            <person name="Andreopoulos W."/>
            <person name="LaButti K."/>
            <person name="Hundley H."/>
            <person name="Na H."/>
            <person name="Kuo A."/>
            <person name="Barry K."/>
            <person name="Lipzen A."/>
            <person name="Henrissat B."/>
            <person name="Riley R."/>
            <person name="Ahrendt S."/>
            <person name="Nagy L.G."/>
            <person name="Grigoriev I.V."/>
            <person name="Martin F."/>
            <person name="Rosso M.N."/>
        </authorList>
    </citation>
    <scope>NUCLEOTIDE SEQUENCE</scope>
    <source>
        <strain evidence="1">CBS 384.51</strain>
    </source>
</reference>
<proteinExistence type="predicted"/>
<dbReference type="EMBL" id="MU274903">
    <property type="protein sequence ID" value="KAI0092824.1"/>
    <property type="molecule type" value="Genomic_DNA"/>
</dbReference>
<gene>
    <name evidence="1" type="ORF">BDY19DRAFT_983379</name>
</gene>
<organism evidence="1 2">
    <name type="scientific">Irpex rosettiformis</name>
    <dbReference type="NCBI Taxonomy" id="378272"/>
    <lineage>
        <taxon>Eukaryota</taxon>
        <taxon>Fungi</taxon>
        <taxon>Dikarya</taxon>
        <taxon>Basidiomycota</taxon>
        <taxon>Agaricomycotina</taxon>
        <taxon>Agaricomycetes</taxon>
        <taxon>Polyporales</taxon>
        <taxon>Irpicaceae</taxon>
        <taxon>Irpex</taxon>
    </lineage>
</organism>
<evidence type="ECO:0000313" key="2">
    <source>
        <dbReference type="Proteomes" id="UP001055072"/>
    </source>
</evidence>
<evidence type="ECO:0000313" key="1">
    <source>
        <dbReference type="EMBL" id="KAI0092824.1"/>
    </source>
</evidence>
<name>A0ACB8UEX2_9APHY</name>
<protein>
    <submittedName>
        <fullName evidence="1">Uncharacterized protein</fullName>
    </submittedName>
</protein>
<comment type="caution">
    <text evidence="1">The sequence shown here is derived from an EMBL/GenBank/DDBJ whole genome shotgun (WGS) entry which is preliminary data.</text>
</comment>
<keyword evidence="2" id="KW-1185">Reference proteome</keyword>
<accession>A0ACB8UEX2</accession>
<dbReference type="Proteomes" id="UP001055072">
    <property type="component" value="Unassembled WGS sequence"/>
</dbReference>
<sequence length="388" mass="44359">MHRNMGVENMMSAISQDSLKNLNIAENLCRSRRPVEAIPYLEKAMNDPRNLDAWVQLAFLAPDLEKSTQVLLNAETQGKLWCGNVGKKYLKKDLGPTCFDDGDERVGNFWGIMATRPYMRTLQALIRIHQENKRFDKAAEVGIEMLRLCPGDNLSVRSHLGTSLLKSKRYSDALSFAQTWIEYEGHPEPPRGGCIFLDKDYTPPKPEPLTEEEYNSLSSNKWMPAAFLYTAALATFRLWGDKQGEEGEKGREMAKQYLINAARLNSHVMLKVLGRIDQPKTVSDSPRSRNDTEDAHDYLWASQDLWMEPDVWAWADSIPEVKAFVLKECSRPECSTREEKVAQFKRCGSCHKAWYCGPACQKGDWGRHKADCQRHTQMRKMFKAMRAG</sequence>